<dbReference type="Pfam" id="PF12733">
    <property type="entry name" value="Cadherin-like"/>
    <property type="match status" value="1"/>
</dbReference>
<name>A0ABM5YB59_ANAPI</name>
<dbReference type="SUPFAM" id="SSF49313">
    <property type="entry name" value="Cadherin-like"/>
    <property type="match status" value="1"/>
</dbReference>
<feature type="domain" description="SLH" evidence="4">
    <location>
        <begin position="1552"/>
        <end position="1613"/>
    </location>
</feature>
<dbReference type="Gene3D" id="2.60.40.2340">
    <property type="match status" value="8"/>
</dbReference>
<evidence type="ECO:0000313" key="6">
    <source>
        <dbReference type="Proteomes" id="UP000068026"/>
    </source>
</evidence>
<feature type="signal peptide" evidence="3">
    <location>
        <begin position="1"/>
        <end position="22"/>
    </location>
</feature>
<dbReference type="Gene3D" id="2.60.40.10">
    <property type="entry name" value="Immunoglobulins"/>
    <property type="match status" value="1"/>
</dbReference>
<feature type="domain" description="SLH" evidence="4">
    <location>
        <begin position="1426"/>
        <end position="1485"/>
    </location>
</feature>
<feature type="chain" id="PRO_5045392747" evidence="3">
    <location>
        <begin position="23"/>
        <end position="1613"/>
    </location>
</feature>
<dbReference type="InterPro" id="IPR015919">
    <property type="entry name" value="Cadherin-like_sf"/>
</dbReference>
<feature type="compositionally biased region" description="Polar residues" evidence="2">
    <location>
        <begin position="1179"/>
        <end position="1189"/>
    </location>
</feature>
<keyword evidence="3" id="KW-0732">Signal</keyword>
<reference evidence="6" key="2">
    <citation type="submission" date="2016-01" db="EMBL/GenBank/DDBJ databases">
        <authorList>
            <person name="Poehlein A."/>
            <person name="Schlien K."/>
            <person name="Gottschalk G."/>
            <person name="Buckel W."/>
            <person name="Daniel R."/>
        </authorList>
    </citation>
    <scope>NUCLEOTIDE SEQUENCE [LARGE SCALE GENOMIC DNA]</scope>
    <source>
        <strain evidence="6">X2</strain>
    </source>
</reference>
<organism evidence="5 6">
    <name type="scientific">Anaerotignum propionicum DSM 1682</name>
    <dbReference type="NCBI Taxonomy" id="991789"/>
    <lineage>
        <taxon>Bacteria</taxon>
        <taxon>Bacillati</taxon>
        <taxon>Bacillota</taxon>
        <taxon>Clostridia</taxon>
        <taxon>Lachnospirales</taxon>
        <taxon>Anaerotignaceae</taxon>
        <taxon>Anaerotignum</taxon>
    </lineage>
</organism>
<dbReference type="GO" id="GO:0031176">
    <property type="term" value="F:endo-1,4-beta-xylanase activity"/>
    <property type="evidence" value="ECO:0007669"/>
    <property type="project" value="UniProtKB-EC"/>
</dbReference>
<dbReference type="InterPro" id="IPR013783">
    <property type="entry name" value="Ig-like_fold"/>
</dbReference>
<evidence type="ECO:0000259" key="4">
    <source>
        <dbReference type="PROSITE" id="PS51272"/>
    </source>
</evidence>
<keyword evidence="5" id="KW-0326">Glycosidase</keyword>
<evidence type="ECO:0000256" key="3">
    <source>
        <dbReference type="SAM" id="SignalP"/>
    </source>
</evidence>
<keyword evidence="1" id="KW-0677">Repeat</keyword>
<accession>A0ABM5YB59</accession>
<gene>
    <name evidence="5" type="primary">xynA1_3</name>
    <name evidence="5" type="ORF">CPRO_16590</name>
</gene>
<dbReference type="PROSITE" id="PS51272">
    <property type="entry name" value="SLH"/>
    <property type="match status" value="3"/>
</dbReference>
<dbReference type="EC" id="3.2.1.8" evidence="5"/>
<keyword evidence="5" id="KW-0378">Hydrolase</keyword>
<keyword evidence="6" id="KW-1185">Reference proteome</keyword>
<protein>
    <submittedName>
        <fullName evidence="5">Endo-1,4-beta-xylanase A</fullName>
        <ecNumber evidence="5">3.2.1.8</ecNumber>
    </submittedName>
</protein>
<dbReference type="Proteomes" id="UP000068026">
    <property type="component" value="Chromosome"/>
</dbReference>
<feature type="domain" description="SLH" evidence="4">
    <location>
        <begin position="1486"/>
        <end position="1549"/>
    </location>
</feature>
<feature type="region of interest" description="Disordered" evidence="2">
    <location>
        <begin position="1163"/>
        <end position="1189"/>
    </location>
</feature>
<dbReference type="Pfam" id="PF00395">
    <property type="entry name" value="SLH"/>
    <property type="match status" value="3"/>
</dbReference>
<evidence type="ECO:0000256" key="2">
    <source>
        <dbReference type="SAM" id="MobiDB-lite"/>
    </source>
</evidence>
<proteinExistence type="predicted"/>
<evidence type="ECO:0000313" key="5">
    <source>
        <dbReference type="EMBL" id="AMJ41249.1"/>
    </source>
</evidence>
<dbReference type="InterPro" id="IPR025883">
    <property type="entry name" value="Cadherin-like_domain"/>
</dbReference>
<sequence length="1613" mass="166984">MKKILAFICAVAILFQGQVAFAAPLIGGIAKDATAPLITEESTEIATYNGEEGDPYAFRIIPLNSATYTIQTISTIDTIGELFQSDNPTSIVTDDDGGEDGNFKITQYLEAGTTYYLCVVNYTVDGDVVTLNITGGGLSTDPPVLNTTNPSGGRSGTVYAGHTFTATGGTGDIIYTVTSGSLPAGLSLASNGALSGTPTEEGSFTFTVTATDSATTPISDSHSYTILIGAPFSTDAALKASSTVKGVTVTSLGTPNASLSSETAGAVTITAAKAADTSNATTFVTLFDKNDTNATVKAVKYASGTTDFSDFDVAMAYTNATIADGDFFIVRVMAEDSTTINYYRINVTVTAAQNTAKAITAFTFNGLTPAVTGTVNEGAKTIALSVPYGTDVTALVPSITHSGASVSPNTGVAQNFTNSVTYTVTAEDNSTQEYMVTVTVAPSTAKAITAFDFNGLTPAVTGIVNEGAKTIALTVPYGTDVTALVPTIAHTGASVSPNTGVAQNFTSPVTYTVTAADSSTQQYTVTVTVAPSTAKAITAFDFNGLTPAVTGTVNEGAKTIALTVPYGTDVTALVPTIAHTGASVSPNTGVAQNFTSPVTYTVTAADSSTQQYTVTVTKAPNPAKAITAFNFNGLTPAVTGTVNEGAKTIALTVPYGTDVTALLPSITHTGASVSPNTGEAQNFTSPVTYTVTAADNSTQQYMVTVTVAPSTAKAITAFDFNGLTPAVTGTVNEGAKTIALTIPYGTDVTALVPSITHTGASVSPNAGVAQNFTSSVTYTVTAADSSTQQYTVTVTVAPSTAKAITAFDFNGLTPAVTGTVNEGAKTIALTVPYGTDVTALVPSITHTGASVFPDTGVAQNFTSPVIYTVKAADNSTQTYTVTVTVAHSTAKAITAFDFNGLTPAVTGTVNEGAKTIALTVPYGTDVTALVPSITHTGASVSPNTGEAQNFTSPVTYTVTAADSSTQQYSVTVTVALSTAKAITSFTFNGLTPAVTGTVNEGAKTIALTVPYGTDVTALVSSITHTGASVSPNTGVAQNFTSPVTYTVTAADSSIQQYSVTVKVGVSSNSNLSALSISSGTLSPAFANGTKSYTASEGHGVSSITVTPTVTDSNATVTVNGTTIASGNASGVINLNVGANIITVVVTAQDGATTSTYTVTVTRAGASSGGSSSGSSSGGTTPATTQPSRNTIVVVNGKEQNAGKETQKTEGGKSIVTVAVDNKAVESKIDEAIKANTTGTGNVIQIPVADTKSEVAKVELTGDIVKKLEENTFDVSVKRDNVEYIIPAEEFTISKVAENLGLKEKNLSDIKVEVKISKLDEKAVERYNEVAKANGAELVFPPVEFEIVAKTTNTDGRTKEQSINKFSNYVERVMEIPAGVDPSKITTGIVFNTDGTYSHVPTEVYQKDGKWYARLNSLTNSDYSVIWNPVTVKSVENHWAKDAVNDMASRLVIFNPEEFEPNKAITRADFAEYIVRALGLYREGLTHDNNFKDISDSGERTLAILIANEYGIVSGYSDGTFRGDNRITREEAMAMYQRAMKITNLVGSNENRYQNYTDYSEVSDWAKTNVKNVLSAHVFNGTSETKISPKASLTYAEAAQAIRNLLVESKLISE</sequence>
<evidence type="ECO:0000256" key="1">
    <source>
        <dbReference type="ARBA" id="ARBA00022737"/>
    </source>
</evidence>
<reference evidence="5 6" key="1">
    <citation type="journal article" date="2016" name="Genome Announc.">
        <title>Complete Genome Sequence of the Amino Acid-Fermenting Clostridium propionicum X2 (DSM 1682).</title>
        <authorList>
            <person name="Poehlein A."/>
            <person name="Schlien K."/>
            <person name="Chowdhury N.P."/>
            <person name="Gottschalk G."/>
            <person name="Buckel W."/>
            <person name="Daniel R."/>
        </authorList>
    </citation>
    <scope>NUCLEOTIDE SEQUENCE [LARGE SCALE GENOMIC DNA]</scope>
    <source>
        <strain evidence="5 6">X2</strain>
    </source>
</reference>
<dbReference type="EMBL" id="CP014223">
    <property type="protein sequence ID" value="AMJ41249.1"/>
    <property type="molecule type" value="Genomic_DNA"/>
</dbReference>
<dbReference type="RefSeq" id="WP_066050124.1">
    <property type="nucleotide sequence ID" value="NZ_CP014223.1"/>
</dbReference>
<dbReference type="InterPro" id="IPR001119">
    <property type="entry name" value="SLH_dom"/>
</dbReference>